<dbReference type="InterPro" id="IPR036388">
    <property type="entry name" value="WH-like_DNA-bd_sf"/>
</dbReference>
<keyword evidence="4" id="KW-0131">Cell cycle</keyword>
<feature type="compositionally biased region" description="Basic and acidic residues" evidence="5">
    <location>
        <begin position="304"/>
        <end position="315"/>
    </location>
</feature>
<feature type="compositionally biased region" description="Acidic residues" evidence="5">
    <location>
        <begin position="239"/>
        <end position="249"/>
    </location>
</feature>
<keyword evidence="1" id="KW-0963">Cytoplasm</keyword>
<evidence type="ECO:0000313" key="7">
    <source>
        <dbReference type="Proteomes" id="UP001065322"/>
    </source>
</evidence>
<sequence>MTQPALKNILEAALMAAGGPLSLERMQSLFDEDQIPLPSALKAALTELQQDLLGRGIELVEVASGYRLQVRTEVAPWVARLWDERPQRYSRALLETLALIAYRQPITRGDIEDVRGVVVSSSIMKTLLEREWVRVVGYRDVPGRPSMYATTREFLDYFGLKSLEDLPSLGEIRELDDANRKLELGDDAEARKEPAKDFEFRSDEEVAQRGADVLAATEEDLAKAADIVARVESNLFARDDDDGDEADNDGEPKKRSIGDLLQRLEQKAVEEEQAAESAEVETDSKEPDSEESEQAEEESVNEDADVHEATEHTQTDGEEYGDDADDIAVQRTQDVPSLFNQTPDTVRPDAPDTAADEEDR</sequence>
<dbReference type="PANTHER" id="PTHR34298:SF2">
    <property type="entry name" value="SEGREGATION AND CONDENSATION PROTEIN B"/>
    <property type="match status" value="1"/>
</dbReference>
<feature type="compositionally biased region" description="Acidic residues" evidence="5">
    <location>
        <begin position="288"/>
        <end position="303"/>
    </location>
</feature>
<feature type="compositionally biased region" description="Polar residues" evidence="5">
    <location>
        <begin position="330"/>
        <end position="344"/>
    </location>
</feature>
<dbReference type="InterPro" id="IPR036390">
    <property type="entry name" value="WH_DNA-bd_sf"/>
</dbReference>
<dbReference type="InterPro" id="IPR005234">
    <property type="entry name" value="ScpB_csome_segregation"/>
</dbReference>
<feature type="compositionally biased region" description="Acidic residues" evidence="5">
    <location>
        <begin position="271"/>
        <end position="281"/>
    </location>
</feature>
<reference evidence="7" key="1">
    <citation type="submission" date="2020-06" db="EMBL/GenBank/DDBJ databases">
        <title>Thalassolituus marinus alknpb1M-1, a hydrocarbon-degrading bacterium isolated from the deep-sea overlying water using an in-situ strategy from the South China Sea basin.</title>
        <authorList>
            <person name="Dong C."/>
            <person name="Chen Y."/>
            <person name="Shao Z."/>
        </authorList>
    </citation>
    <scope>NUCLEOTIDE SEQUENCE [LARGE SCALE GENOMIC DNA]</scope>
    <source>
        <strain evidence="7">alknpb1M-1</strain>
    </source>
</reference>
<keyword evidence="3" id="KW-0159">Chromosome partition</keyword>
<evidence type="ECO:0000256" key="4">
    <source>
        <dbReference type="ARBA" id="ARBA00023306"/>
    </source>
</evidence>
<feature type="region of interest" description="Disordered" evidence="5">
    <location>
        <begin position="238"/>
        <end position="360"/>
    </location>
</feature>
<proteinExistence type="predicted"/>
<keyword evidence="7" id="KW-1185">Reference proteome</keyword>
<feature type="compositionally biased region" description="Acidic residues" evidence="5">
    <location>
        <begin position="316"/>
        <end position="326"/>
    </location>
</feature>
<evidence type="ECO:0000256" key="2">
    <source>
        <dbReference type="ARBA" id="ARBA00022618"/>
    </source>
</evidence>
<dbReference type="SUPFAM" id="SSF46785">
    <property type="entry name" value="Winged helix' DNA-binding domain"/>
    <property type="match status" value="2"/>
</dbReference>
<feature type="compositionally biased region" description="Basic and acidic residues" evidence="5">
    <location>
        <begin position="250"/>
        <end position="270"/>
    </location>
</feature>
<dbReference type="Gene3D" id="1.10.10.10">
    <property type="entry name" value="Winged helix-like DNA-binding domain superfamily/Winged helix DNA-binding domain"/>
    <property type="match status" value="2"/>
</dbReference>
<dbReference type="EMBL" id="CP054475">
    <property type="protein sequence ID" value="UXD87982.1"/>
    <property type="molecule type" value="Genomic_DNA"/>
</dbReference>
<evidence type="ECO:0000256" key="1">
    <source>
        <dbReference type="ARBA" id="ARBA00022490"/>
    </source>
</evidence>
<dbReference type="RefSeq" id="WP_366516507.1">
    <property type="nucleotide sequence ID" value="NZ_CP054475.1"/>
</dbReference>
<dbReference type="Proteomes" id="UP001065322">
    <property type="component" value="Chromosome"/>
</dbReference>
<accession>A0ABY6ABF0</accession>
<evidence type="ECO:0000256" key="3">
    <source>
        <dbReference type="ARBA" id="ARBA00022829"/>
    </source>
</evidence>
<name>A0ABY6ABF0_9GAMM</name>
<dbReference type="NCBIfam" id="TIGR00281">
    <property type="entry name" value="SMC-Scp complex subunit ScpB"/>
    <property type="match status" value="1"/>
</dbReference>
<gene>
    <name evidence="6" type="primary">scpB</name>
    <name evidence="6" type="ORF">HUF19_11305</name>
</gene>
<organism evidence="6 7">
    <name type="scientific">Thalassolituus hydrocarboniclasticus</name>
    <dbReference type="NCBI Taxonomy" id="2742796"/>
    <lineage>
        <taxon>Bacteria</taxon>
        <taxon>Pseudomonadati</taxon>
        <taxon>Pseudomonadota</taxon>
        <taxon>Gammaproteobacteria</taxon>
        <taxon>Oceanospirillales</taxon>
        <taxon>Oceanospirillaceae</taxon>
        <taxon>Thalassolituus</taxon>
    </lineage>
</organism>
<evidence type="ECO:0000256" key="5">
    <source>
        <dbReference type="SAM" id="MobiDB-lite"/>
    </source>
</evidence>
<evidence type="ECO:0000313" key="6">
    <source>
        <dbReference type="EMBL" id="UXD87982.1"/>
    </source>
</evidence>
<protein>
    <submittedName>
        <fullName evidence="6">SMC-Scp complex subunit ScpB</fullName>
    </submittedName>
</protein>
<dbReference type="Pfam" id="PF04079">
    <property type="entry name" value="SMC_ScpB"/>
    <property type="match status" value="1"/>
</dbReference>
<dbReference type="PANTHER" id="PTHR34298">
    <property type="entry name" value="SEGREGATION AND CONDENSATION PROTEIN B"/>
    <property type="match status" value="1"/>
</dbReference>
<keyword evidence="2" id="KW-0132">Cell division</keyword>